<organism evidence="3 4">
    <name type="scientific">Linum trigynum</name>
    <dbReference type="NCBI Taxonomy" id="586398"/>
    <lineage>
        <taxon>Eukaryota</taxon>
        <taxon>Viridiplantae</taxon>
        <taxon>Streptophyta</taxon>
        <taxon>Embryophyta</taxon>
        <taxon>Tracheophyta</taxon>
        <taxon>Spermatophyta</taxon>
        <taxon>Magnoliopsida</taxon>
        <taxon>eudicotyledons</taxon>
        <taxon>Gunneridae</taxon>
        <taxon>Pentapetalae</taxon>
        <taxon>rosids</taxon>
        <taxon>fabids</taxon>
        <taxon>Malpighiales</taxon>
        <taxon>Linaceae</taxon>
        <taxon>Linum</taxon>
    </lineage>
</organism>
<feature type="region of interest" description="Disordered" evidence="1">
    <location>
        <begin position="149"/>
        <end position="266"/>
    </location>
</feature>
<dbReference type="PANTHER" id="PTHR31286:SF167">
    <property type="entry name" value="OS09G0268800 PROTEIN"/>
    <property type="match status" value="1"/>
</dbReference>
<feature type="compositionally biased region" description="Basic residues" evidence="1">
    <location>
        <begin position="167"/>
        <end position="187"/>
    </location>
</feature>
<protein>
    <recommendedName>
        <fullName evidence="2">Zinc knuckle CX2CX4HX4C domain-containing protein</fullName>
    </recommendedName>
</protein>
<reference evidence="3 4" key="1">
    <citation type="submission" date="2024-04" db="EMBL/GenBank/DDBJ databases">
        <authorList>
            <person name="Fracassetti M."/>
        </authorList>
    </citation>
    <scope>NUCLEOTIDE SEQUENCE [LARGE SCALE GENOMIC DNA]</scope>
</reference>
<name>A0AAV2D8Z8_9ROSI</name>
<sequence>MAENKLGQVLEAGIFASHETRERFMKVRAVLDLTKPLRSQILAAIDDNVRFWVSMKYEYLPSFCFKCGRVEHFINECTFDPPAGQEKFGPHMSTKKLGVRVYESEDETQQFRGKSKSVWVNTALGGGADHQMQKQSRAQVDQLGIEALHSDPQERTSPKNGGGRQAQSHRHRSPRGFHVRRSPRARPVRQPSHQSPLKGRVGPRPAEQGGEAGPKRDRGGRFKPQPVSSAAKAKGMVAGRPRKRDLRQEAQSIWVQSSPAPKPRRRLVLADFDAEGEGPVQDPSLADQQGEVVKKNFRRRLIKAVNLPPVGPDDGHGTHSEGAGDDLMDPSSDEDVSQFMITSRAPKEKTPQTIRGMKGRVQQVVAAFESGLHRKPEDDTIRSKGMDPELVQGMKAWEDDGDGHDGGQFNEYGSNLADPDIDSRKRPLGEVEGELGVEPSPKKQFVEDDANQVEVASQKWPQPDK</sequence>
<feature type="region of interest" description="Disordered" evidence="1">
    <location>
        <begin position="304"/>
        <end position="335"/>
    </location>
</feature>
<feature type="compositionally biased region" description="Polar residues" evidence="1">
    <location>
        <begin position="249"/>
        <end position="259"/>
    </location>
</feature>
<evidence type="ECO:0000313" key="4">
    <source>
        <dbReference type="Proteomes" id="UP001497516"/>
    </source>
</evidence>
<feature type="domain" description="Zinc knuckle CX2CX4HX4C" evidence="2">
    <location>
        <begin position="31"/>
        <end position="78"/>
    </location>
</feature>
<dbReference type="Pfam" id="PF14392">
    <property type="entry name" value="zf-CCHC_4"/>
    <property type="match status" value="1"/>
</dbReference>
<gene>
    <name evidence="3" type="ORF">LTRI10_LOCUS12501</name>
</gene>
<evidence type="ECO:0000256" key="1">
    <source>
        <dbReference type="SAM" id="MobiDB-lite"/>
    </source>
</evidence>
<dbReference type="PANTHER" id="PTHR31286">
    <property type="entry name" value="GLYCINE-RICH CELL WALL STRUCTURAL PROTEIN 1.8-LIKE"/>
    <property type="match status" value="1"/>
</dbReference>
<dbReference type="InterPro" id="IPR040256">
    <property type="entry name" value="At4g02000-like"/>
</dbReference>
<proteinExistence type="predicted"/>
<dbReference type="EMBL" id="OZ034815">
    <property type="protein sequence ID" value="CAL1370371.1"/>
    <property type="molecule type" value="Genomic_DNA"/>
</dbReference>
<feature type="compositionally biased region" description="Acidic residues" evidence="1">
    <location>
        <begin position="323"/>
        <end position="335"/>
    </location>
</feature>
<keyword evidence="4" id="KW-1185">Reference proteome</keyword>
<dbReference type="InterPro" id="IPR025836">
    <property type="entry name" value="Zn_knuckle_CX2CX4HX4C"/>
</dbReference>
<accession>A0AAV2D8Z8</accession>
<dbReference type="Proteomes" id="UP001497516">
    <property type="component" value="Chromosome 2"/>
</dbReference>
<evidence type="ECO:0000313" key="3">
    <source>
        <dbReference type="EMBL" id="CAL1370371.1"/>
    </source>
</evidence>
<feature type="region of interest" description="Disordered" evidence="1">
    <location>
        <begin position="394"/>
        <end position="465"/>
    </location>
</feature>
<dbReference type="AlphaFoldDB" id="A0AAV2D8Z8"/>
<evidence type="ECO:0000259" key="2">
    <source>
        <dbReference type="Pfam" id="PF14392"/>
    </source>
</evidence>